<proteinExistence type="predicted"/>
<protein>
    <submittedName>
        <fullName evidence="1">Uncharacterized protein</fullName>
    </submittedName>
</protein>
<sequence length="192" mass="22594">MELINSYLLKYNLGLDAGDNLTNILFENNTIIPCDKNISFIIPELDEEYKIDIIMGNNILASDNIILDRIQLNNLEVKKIFFYIKLSIHGIIITISTKAQTIIYKNFIKYYDNNINYYIKTIDTNFYKLRFDIIQTIKIIRKKIKLGLLIFDEETNNILEDKLNKIINSIDTLPTQKMLDIKNNLKIKFFID</sequence>
<dbReference type="AlphaFoldDB" id="A0A6C0HVU2"/>
<evidence type="ECO:0000313" key="1">
    <source>
        <dbReference type="EMBL" id="QHT84357.1"/>
    </source>
</evidence>
<name>A0A6C0HVU2_9ZZZZ</name>
<dbReference type="SUPFAM" id="SSF100920">
    <property type="entry name" value="Heat shock protein 70kD (HSP70), peptide-binding domain"/>
    <property type="match status" value="1"/>
</dbReference>
<accession>A0A6C0HVU2</accession>
<organism evidence="1">
    <name type="scientific">viral metagenome</name>
    <dbReference type="NCBI Taxonomy" id="1070528"/>
    <lineage>
        <taxon>unclassified sequences</taxon>
        <taxon>metagenomes</taxon>
        <taxon>organismal metagenomes</taxon>
    </lineage>
</organism>
<reference evidence="1" key="1">
    <citation type="journal article" date="2020" name="Nature">
        <title>Giant virus diversity and host interactions through global metagenomics.</title>
        <authorList>
            <person name="Schulz F."/>
            <person name="Roux S."/>
            <person name="Paez-Espino D."/>
            <person name="Jungbluth S."/>
            <person name="Walsh D.A."/>
            <person name="Denef V.J."/>
            <person name="McMahon K.D."/>
            <person name="Konstantinidis K.T."/>
            <person name="Eloe-Fadrosh E.A."/>
            <person name="Kyrpides N.C."/>
            <person name="Woyke T."/>
        </authorList>
    </citation>
    <scope>NUCLEOTIDE SEQUENCE</scope>
    <source>
        <strain evidence="1">GVMAG-M-3300023184-177</strain>
    </source>
</reference>
<dbReference type="EMBL" id="MN740017">
    <property type="protein sequence ID" value="QHT84357.1"/>
    <property type="molecule type" value="Genomic_DNA"/>
</dbReference>
<dbReference type="InterPro" id="IPR029047">
    <property type="entry name" value="HSP70_peptide-bd_sf"/>
</dbReference>